<dbReference type="GeneID" id="117651419"/>
<sequence length="127" mass="14659">MRALSMVVCALLALQVERCHSSASEEAIQKVKKCAEEQNIKADDIRPFFEEKEISKNAKCFFKCMMTTFNLLREDGTIYAEPAIMECLKDEKNDDLCEVAFHYEACLVKTDKDESFKRELMSILEMI</sequence>
<dbReference type="AlphaFoldDB" id="A0A6P9A0S3"/>
<feature type="signal peptide" evidence="1">
    <location>
        <begin position="1"/>
        <end position="21"/>
    </location>
</feature>
<keyword evidence="1" id="KW-0732">Signal</keyword>
<organism evidence="3">
    <name type="scientific">Thrips palmi</name>
    <name type="common">Melon thrips</name>
    <dbReference type="NCBI Taxonomy" id="161013"/>
    <lineage>
        <taxon>Eukaryota</taxon>
        <taxon>Metazoa</taxon>
        <taxon>Ecdysozoa</taxon>
        <taxon>Arthropoda</taxon>
        <taxon>Hexapoda</taxon>
        <taxon>Insecta</taxon>
        <taxon>Pterygota</taxon>
        <taxon>Neoptera</taxon>
        <taxon>Paraneoptera</taxon>
        <taxon>Thysanoptera</taxon>
        <taxon>Terebrantia</taxon>
        <taxon>Thripoidea</taxon>
        <taxon>Thripidae</taxon>
        <taxon>Thrips</taxon>
    </lineage>
</organism>
<gene>
    <name evidence="3" type="primary">LOC117651419</name>
</gene>
<dbReference type="SUPFAM" id="SSF47565">
    <property type="entry name" value="Insect pheromone/odorant-binding proteins"/>
    <property type="match status" value="1"/>
</dbReference>
<evidence type="ECO:0000256" key="1">
    <source>
        <dbReference type="SAM" id="SignalP"/>
    </source>
</evidence>
<name>A0A6P9A0S3_THRPL</name>
<dbReference type="KEGG" id="tpal:117651419"/>
<dbReference type="Pfam" id="PF01395">
    <property type="entry name" value="PBP_GOBP"/>
    <property type="match status" value="1"/>
</dbReference>
<dbReference type="GO" id="GO:0005549">
    <property type="term" value="F:odorant binding"/>
    <property type="evidence" value="ECO:0007669"/>
    <property type="project" value="InterPro"/>
</dbReference>
<dbReference type="Gene3D" id="1.10.238.20">
    <property type="entry name" value="Pheromone/general odorant binding protein domain"/>
    <property type="match status" value="1"/>
</dbReference>
<accession>A0A6P9A0S3</accession>
<feature type="chain" id="PRO_5027545827" evidence="1">
    <location>
        <begin position="22"/>
        <end position="127"/>
    </location>
</feature>
<evidence type="ECO:0000313" key="2">
    <source>
        <dbReference type="Proteomes" id="UP000515158"/>
    </source>
</evidence>
<dbReference type="InParanoid" id="A0A6P9A0S3"/>
<evidence type="ECO:0000313" key="3">
    <source>
        <dbReference type="RefSeq" id="XP_034251352.1"/>
    </source>
</evidence>
<dbReference type="RefSeq" id="XP_034251352.1">
    <property type="nucleotide sequence ID" value="XM_034395461.1"/>
</dbReference>
<proteinExistence type="predicted"/>
<protein>
    <submittedName>
        <fullName evidence="3">Uncharacterized protein LOC117651419 isoform X1</fullName>
    </submittedName>
</protein>
<dbReference type="CDD" id="cd23992">
    <property type="entry name" value="PBP_GOBP"/>
    <property type="match status" value="1"/>
</dbReference>
<dbReference type="InterPro" id="IPR036728">
    <property type="entry name" value="PBP_GOBP_sf"/>
</dbReference>
<reference evidence="3" key="1">
    <citation type="submission" date="2025-08" db="UniProtKB">
        <authorList>
            <consortium name="RefSeq"/>
        </authorList>
    </citation>
    <scope>IDENTIFICATION</scope>
    <source>
        <tissue evidence="3">Total insect</tissue>
    </source>
</reference>
<dbReference type="OrthoDB" id="5978988at2759"/>
<keyword evidence="2" id="KW-1185">Reference proteome</keyword>
<dbReference type="InterPro" id="IPR006170">
    <property type="entry name" value="PBP/GOBP"/>
</dbReference>
<dbReference type="Proteomes" id="UP000515158">
    <property type="component" value="Unplaced"/>
</dbReference>